<gene>
    <name evidence="1" type="ORF">UY3_05940</name>
</gene>
<dbReference type="EMBL" id="KB523583">
    <property type="protein sequence ID" value="EMP36856.1"/>
    <property type="molecule type" value="Genomic_DNA"/>
</dbReference>
<evidence type="ECO:0000313" key="1">
    <source>
        <dbReference type="EMBL" id="EMP36856.1"/>
    </source>
</evidence>
<proteinExistence type="predicted"/>
<dbReference type="AlphaFoldDB" id="M7BG33"/>
<name>M7BG33_CHEMY</name>
<dbReference type="Proteomes" id="UP000031443">
    <property type="component" value="Unassembled WGS sequence"/>
</dbReference>
<organism evidence="1 2">
    <name type="scientific">Chelonia mydas</name>
    <name type="common">Green sea-turtle</name>
    <name type="synonym">Chelonia agassizi</name>
    <dbReference type="NCBI Taxonomy" id="8469"/>
    <lineage>
        <taxon>Eukaryota</taxon>
        <taxon>Metazoa</taxon>
        <taxon>Chordata</taxon>
        <taxon>Craniata</taxon>
        <taxon>Vertebrata</taxon>
        <taxon>Euteleostomi</taxon>
        <taxon>Archelosauria</taxon>
        <taxon>Testudinata</taxon>
        <taxon>Testudines</taxon>
        <taxon>Cryptodira</taxon>
        <taxon>Durocryptodira</taxon>
        <taxon>Americhelydia</taxon>
        <taxon>Chelonioidea</taxon>
        <taxon>Cheloniidae</taxon>
        <taxon>Chelonia</taxon>
    </lineage>
</organism>
<keyword evidence="2" id="KW-1185">Reference proteome</keyword>
<reference evidence="2" key="1">
    <citation type="journal article" date="2013" name="Nat. Genet.">
        <title>The draft genomes of soft-shell turtle and green sea turtle yield insights into the development and evolution of the turtle-specific body plan.</title>
        <authorList>
            <person name="Wang Z."/>
            <person name="Pascual-Anaya J."/>
            <person name="Zadissa A."/>
            <person name="Li W."/>
            <person name="Niimura Y."/>
            <person name="Huang Z."/>
            <person name="Li C."/>
            <person name="White S."/>
            <person name="Xiong Z."/>
            <person name="Fang D."/>
            <person name="Wang B."/>
            <person name="Ming Y."/>
            <person name="Chen Y."/>
            <person name="Zheng Y."/>
            <person name="Kuraku S."/>
            <person name="Pignatelli M."/>
            <person name="Herrero J."/>
            <person name="Beal K."/>
            <person name="Nozawa M."/>
            <person name="Li Q."/>
            <person name="Wang J."/>
            <person name="Zhang H."/>
            <person name="Yu L."/>
            <person name="Shigenobu S."/>
            <person name="Wang J."/>
            <person name="Liu J."/>
            <person name="Flicek P."/>
            <person name="Searle S."/>
            <person name="Wang J."/>
            <person name="Kuratani S."/>
            <person name="Yin Y."/>
            <person name="Aken B."/>
            <person name="Zhang G."/>
            <person name="Irie N."/>
        </authorList>
    </citation>
    <scope>NUCLEOTIDE SEQUENCE [LARGE SCALE GENOMIC DNA]</scope>
</reference>
<accession>M7BG33</accession>
<protein>
    <submittedName>
        <fullName evidence="1">Uncharacterized protein</fullName>
    </submittedName>
</protein>
<evidence type="ECO:0000313" key="2">
    <source>
        <dbReference type="Proteomes" id="UP000031443"/>
    </source>
</evidence>
<sequence>MQRPLAVLHLCLGAEECHCFRGAPETDSRKYSLYAKDATFDIKEYTLLMEAHRLHASALQTDECVIFQVNRFGENSKKSKYSLKIQPDPRTFPLCENSDQTVMF</sequence>